<dbReference type="OrthoDB" id="331156at2157"/>
<dbReference type="Proteomes" id="UP000016986">
    <property type="component" value="Unassembled WGS sequence"/>
</dbReference>
<dbReference type="EMBL" id="BATA01000001">
    <property type="protein sequence ID" value="GAD51343.1"/>
    <property type="molecule type" value="Genomic_DNA"/>
</dbReference>
<comment type="caution">
    <text evidence="1">The sequence shown here is derived from an EMBL/GenBank/DDBJ whole genome shotgun (WGS) entry which is preliminary data.</text>
</comment>
<reference evidence="1 2" key="1">
    <citation type="submission" date="2013-09" db="EMBL/GenBank/DDBJ databases">
        <title>Whole genome sequencing of Halarchaeum acidiphilum strain MH1-52-1.</title>
        <authorList>
            <person name="Shimane Y."/>
            <person name="Minegishi H."/>
            <person name="Nishi S."/>
            <person name="Echigo A."/>
            <person name="Shuto A."/>
            <person name="Konishi M."/>
            <person name="Ito T."/>
            <person name="Ohkuma M."/>
            <person name="Ohta Y."/>
            <person name="Nagano Y."/>
            <person name="Tsubouchi T."/>
            <person name="Mori K."/>
            <person name="Usui K."/>
            <person name="Kamekura M."/>
            <person name="Usami R."/>
            <person name="Takaki Y."/>
            <person name="Hatada Y."/>
        </authorList>
    </citation>
    <scope>NUCLEOTIDE SEQUENCE [LARGE SCALE GENOMIC DNA]</scope>
    <source>
        <strain evidence="1 2">JCM 16109</strain>
    </source>
</reference>
<proteinExistence type="predicted"/>
<evidence type="ECO:0000313" key="2">
    <source>
        <dbReference type="Proteomes" id="UP000016986"/>
    </source>
</evidence>
<sequence length="68" mass="7360">MANDRDDAPGTCPRCGGDLEALVFDGARAVVCDDCGFADVPADLSPPERADEESWASILRRYGRENDE</sequence>
<name>U3A9C6_9EURY</name>
<dbReference type="RefSeq" id="WP_020221869.1">
    <property type="nucleotide sequence ID" value="NZ_BANO01000116.1"/>
</dbReference>
<evidence type="ECO:0008006" key="3">
    <source>
        <dbReference type="Google" id="ProtNLM"/>
    </source>
</evidence>
<gene>
    <name evidence="1" type="ORF">MBEHAL_0103</name>
</gene>
<keyword evidence="2" id="KW-1185">Reference proteome</keyword>
<evidence type="ECO:0000313" key="1">
    <source>
        <dbReference type="EMBL" id="GAD51343.1"/>
    </source>
</evidence>
<dbReference type="AlphaFoldDB" id="U3A9C6"/>
<organism evidence="1 2">
    <name type="scientific">Halarchaeum acidiphilum MH1-52-1</name>
    <dbReference type="NCBI Taxonomy" id="1261545"/>
    <lineage>
        <taxon>Archaea</taxon>
        <taxon>Methanobacteriati</taxon>
        <taxon>Methanobacteriota</taxon>
        <taxon>Stenosarchaea group</taxon>
        <taxon>Halobacteria</taxon>
        <taxon>Halobacteriales</taxon>
        <taxon>Halobacteriaceae</taxon>
    </lineage>
</organism>
<protein>
    <recommendedName>
        <fullName evidence="3">Transcription factor zinc-finger domain-containing protein</fullName>
    </recommendedName>
</protein>
<accession>U3A9C6</accession>